<keyword evidence="6" id="KW-1185">Reference proteome</keyword>
<comment type="caution">
    <text evidence="5">The sequence shown here is derived from an EMBL/GenBank/DDBJ whole genome shotgun (WGS) entry which is preliminary data.</text>
</comment>
<proteinExistence type="predicted"/>
<name>A0ABX1K5B9_9CELL</name>
<dbReference type="Gene3D" id="2.60.40.1240">
    <property type="match status" value="1"/>
</dbReference>
<evidence type="ECO:0000259" key="4">
    <source>
        <dbReference type="Pfam" id="PF11611"/>
    </source>
</evidence>
<feature type="transmembrane region" description="Helical" evidence="3">
    <location>
        <begin position="55"/>
        <end position="75"/>
    </location>
</feature>
<keyword evidence="3" id="KW-1133">Transmembrane helix</keyword>
<keyword evidence="3" id="KW-0812">Transmembrane</keyword>
<keyword evidence="3" id="KW-0472">Membrane</keyword>
<feature type="domain" description="DUF4352" evidence="4">
    <location>
        <begin position="124"/>
        <end position="245"/>
    </location>
</feature>
<reference evidence="5 6" key="1">
    <citation type="submission" date="2020-04" db="EMBL/GenBank/DDBJ databases">
        <title>MicrobeNet Type strains.</title>
        <authorList>
            <person name="Nicholson A.C."/>
        </authorList>
    </citation>
    <scope>NUCLEOTIDE SEQUENCE [LARGE SCALE GENOMIC DNA]</scope>
    <source>
        <strain evidence="5 6">ATCC BAA-787</strain>
    </source>
</reference>
<organism evidence="5 6">
    <name type="scientific">Cellulomonas septica</name>
    <dbReference type="NCBI Taxonomy" id="285080"/>
    <lineage>
        <taxon>Bacteria</taxon>
        <taxon>Bacillati</taxon>
        <taxon>Actinomycetota</taxon>
        <taxon>Actinomycetes</taxon>
        <taxon>Micrococcales</taxon>
        <taxon>Cellulomonadaceae</taxon>
        <taxon>Cellulomonas</taxon>
    </lineage>
</organism>
<dbReference type="InterPro" id="IPR029050">
    <property type="entry name" value="Immunoprotect_excell_Ig-like"/>
</dbReference>
<dbReference type="Pfam" id="PF11611">
    <property type="entry name" value="DUF4352"/>
    <property type="match status" value="1"/>
</dbReference>
<dbReference type="Proteomes" id="UP000777774">
    <property type="component" value="Unassembled WGS sequence"/>
</dbReference>
<protein>
    <submittedName>
        <fullName evidence="5">DUF4352 domain-containing protein</fullName>
    </submittedName>
</protein>
<sequence>MAARYNAPPNWPAPPAGWTPPPGWQPDPSWGPAPEGWQLWVEDGKRPGWFARHKVLTGVGIGAAVLVVAIAASGGGDDASDAAVPDKVADAPAVVEEPAAEVAPEEAAPAEETPAEEAPAVAPLGTPVRDGKFEFVVHGTECGLTTVGGEYLHQDAQGEFCLVRMSVTNIGDEAQYFFGDAQKARNEAGQEYSSDSAAAVYLDGSDSWMEEINPGNAVEAVVVFDVPPGTVLSTIDLHDSAWSGGAEAALR</sequence>
<feature type="region of interest" description="Disordered" evidence="2">
    <location>
        <begin position="1"/>
        <end position="29"/>
    </location>
</feature>
<gene>
    <name evidence="5" type="ORF">HGA02_17780</name>
</gene>
<feature type="compositionally biased region" description="Pro residues" evidence="2">
    <location>
        <begin position="9"/>
        <end position="29"/>
    </location>
</feature>
<dbReference type="RefSeq" id="WP_168680572.1">
    <property type="nucleotide sequence ID" value="NZ_JAAXOY010000655.1"/>
</dbReference>
<dbReference type="EMBL" id="JAAXOY010000655">
    <property type="protein sequence ID" value="NKY41299.1"/>
    <property type="molecule type" value="Genomic_DNA"/>
</dbReference>
<feature type="region of interest" description="Disordered" evidence="2">
    <location>
        <begin position="97"/>
        <end position="118"/>
    </location>
</feature>
<keyword evidence="1" id="KW-0732">Signal</keyword>
<accession>A0ABX1K5B9</accession>
<evidence type="ECO:0000313" key="5">
    <source>
        <dbReference type="EMBL" id="NKY41299.1"/>
    </source>
</evidence>
<dbReference type="InterPro" id="IPR029051">
    <property type="entry name" value="DUF4352"/>
</dbReference>
<evidence type="ECO:0000256" key="3">
    <source>
        <dbReference type="SAM" id="Phobius"/>
    </source>
</evidence>
<evidence type="ECO:0000256" key="1">
    <source>
        <dbReference type="ARBA" id="ARBA00022729"/>
    </source>
</evidence>
<evidence type="ECO:0000256" key="2">
    <source>
        <dbReference type="SAM" id="MobiDB-lite"/>
    </source>
</evidence>
<evidence type="ECO:0000313" key="6">
    <source>
        <dbReference type="Proteomes" id="UP000777774"/>
    </source>
</evidence>